<dbReference type="PANTHER" id="PTHR30619">
    <property type="entry name" value="DNA INTERNALIZATION/COMPETENCE PROTEIN COMEC/REC2"/>
    <property type="match status" value="1"/>
</dbReference>
<dbReference type="AlphaFoldDB" id="A0A7C1T5V5"/>
<dbReference type="Proteomes" id="UP000885744">
    <property type="component" value="Unassembled WGS sequence"/>
</dbReference>
<dbReference type="InterPro" id="IPR001279">
    <property type="entry name" value="Metallo-B-lactamas"/>
</dbReference>
<proteinExistence type="predicted"/>
<gene>
    <name evidence="3" type="ORF">ENI09_00705</name>
</gene>
<dbReference type="InterPro" id="IPR052159">
    <property type="entry name" value="Competence_DNA_uptake"/>
</dbReference>
<sequence>MVSTPNVSEKAKIGLILGVLLITLIVVFWALIPQFKAVLSGENGFLIRFYAVGQGDAILIQEGNSQILIDGGPNDDILSYLGRDLLPWDREIELIVATHPQADHITGLIGVLERYKVGKVLYYQSAYDTKTYERFLEAVKNEGAQVLSASAGGQIQVGELLLQIMWPTANFKAKNVNDESIVAVLDYKNFEVLLLGDAEQRVQKQLFINVDIEVVKMAHHGSWNGTYEPLLRAIAPDLAIISVGANNQYGHPHNQTLGLLAKIGLPLLRTDLDGTIVVKSDGYDFWYSIE</sequence>
<keyword evidence="1" id="KW-0812">Transmembrane</keyword>
<reference evidence="3" key="1">
    <citation type="journal article" date="2020" name="mSystems">
        <title>Genome- and Community-Level Interaction Insights into Carbon Utilization and Element Cycling Functions of Hydrothermarchaeota in Hydrothermal Sediment.</title>
        <authorList>
            <person name="Zhou Z."/>
            <person name="Liu Y."/>
            <person name="Xu W."/>
            <person name="Pan J."/>
            <person name="Luo Z.H."/>
            <person name="Li M."/>
        </authorList>
    </citation>
    <scope>NUCLEOTIDE SEQUENCE [LARGE SCALE GENOMIC DNA]</scope>
    <source>
        <strain evidence="3">HyVt-365</strain>
    </source>
</reference>
<evidence type="ECO:0000313" key="3">
    <source>
        <dbReference type="EMBL" id="HEB13919.1"/>
    </source>
</evidence>
<accession>A0A7C1T5V5</accession>
<name>A0A7C1T5V5_UNCKA</name>
<keyword evidence="1" id="KW-0472">Membrane</keyword>
<comment type="caution">
    <text evidence="3">The sequence shown here is derived from an EMBL/GenBank/DDBJ whole genome shotgun (WGS) entry which is preliminary data.</text>
</comment>
<dbReference type="InterPro" id="IPR036866">
    <property type="entry name" value="RibonucZ/Hydroxyglut_hydro"/>
</dbReference>
<protein>
    <submittedName>
        <fullName evidence="3">MBL fold metallo-hydrolase</fullName>
    </submittedName>
</protein>
<keyword evidence="1" id="KW-1133">Transmembrane helix</keyword>
<dbReference type="Pfam" id="PF00753">
    <property type="entry name" value="Lactamase_B"/>
    <property type="match status" value="1"/>
</dbReference>
<dbReference type="CDD" id="cd07731">
    <property type="entry name" value="ComA-like_MBL-fold"/>
    <property type="match status" value="1"/>
</dbReference>
<feature type="domain" description="Metallo-beta-lactamase" evidence="2">
    <location>
        <begin position="52"/>
        <end position="244"/>
    </location>
</feature>
<dbReference type="SUPFAM" id="SSF56281">
    <property type="entry name" value="Metallo-hydrolase/oxidoreductase"/>
    <property type="match status" value="1"/>
</dbReference>
<evidence type="ECO:0000259" key="2">
    <source>
        <dbReference type="Pfam" id="PF00753"/>
    </source>
</evidence>
<dbReference type="PANTHER" id="PTHR30619:SF1">
    <property type="entry name" value="RECOMBINATION PROTEIN 2"/>
    <property type="match status" value="1"/>
</dbReference>
<dbReference type="Gene3D" id="3.60.15.10">
    <property type="entry name" value="Ribonuclease Z/Hydroxyacylglutathione hydrolase-like"/>
    <property type="match status" value="1"/>
</dbReference>
<feature type="transmembrane region" description="Helical" evidence="1">
    <location>
        <begin position="12"/>
        <end position="32"/>
    </location>
</feature>
<evidence type="ECO:0000256" key="1">
    <source>
        <dbReference type="SAM" id="Phobius"/>
    </source>
</evidence>
<organism evidence="3">
    <name type="scientific">candidate division WWE3 bacterium</name>
    <dbReference type="NCBI Taxonomy" id="2053526"/>
    <lineage>
        <taxon>Bacteria</taxon>
        <taxon>Katanobacteria</taxon>
    </lineage>
</organism>
<dbReference type="InterPro" id="IPR035681">
    <property type="entry name" value="ComA-like_MBL"/>
</dbReference>
<dbReference type="EMBL" id="DRHH01000029">
    <property type="protein sequence ID" value="HEB13919.1"/>
    <property type="molecule type" value="Genomic_DNA"/>
</dbReference>